<feature type="transmembrane region" description="Helical" evidence="7">
    <location>
        <begin position="264"/>
        <end position="286"/>
    </location>
</feature>
<evidence type="ECO:0000313" key="9">
    <source>
        <dbReference type="Proteomes" id="UP000219994"/>
    </source>
</evidence>
<dbReference type="AlphaFoldDB" id="A0A2A6FR83"/>
<feature type="transmembrane region" description="Helical" evidence="7">
    <location>
        <begin position="63"/>
        <end position="92"/>
    </location>
</feature>
<accession>A0A2A6FR83</accession>
<evidence type="ECO:0000256" key="2">
    <source>
        <dbReference type="ARBA" id="ARBA00008034"/>
    </source>
</evidence>
<proteinExistence type="inferred from homology"/>
<name>A0A2A6FR83_9MICO</name>
<dbReference type="Proteomes" id="UP000219994">
    <property type="component" value="Unassembled WGS sequence"/>
</dbReference>
<evidence type="ECO:0000256" key="4">
    <source>
        <dbReference type="ARBA" id="ARBA00022989"/>
    </source>
</evidence>
<keyword evidence="3 6" id="KW-0812">Transmembrane</keyword>
<keyword evidence="4 7" id="KW-1133">Transmembrane helix</keyword>
<dbReference type="InterPro" id="IPR037294">
    <property type="entry name" value="ABC_BtuC-like"/>
</dbReference>
<dbReference type="GO" id="GO:0055085">
    <property type="term" value="P:transmembrane transport"/>
    <property type="evidence" value="ECO:0007669"/>
    <property type="project" value="InterPro"/>
</dbReference>
<feature type="transmembrane region" description="Helical" evidence="7">
    <location>
        <begin position="230"/>
        <end position="252"/>
    </location>
</feature>
<protein>
    <recommendedName>
        <fullName evidence="10">ABC transporter permease</fullName>
    </recommendedName>
</protein>
<reference evidence="9" key="1">
    <citation type="submission" date="2017-03" db="EMBL/GenBank/DDBJ databases">
        <authorList>
            <person name="Lund M.B."/>
        </authorList>
    </citation>
    <scope>NUCLEOTIDE SEQUENCE [LARGE SCALE GENOMIC DNA]</scope>
</reference>
<feature type="transmembrane region" description="Helical" evidence="7">
    <location>
        <begin position="104"/>
        <end position="126"/>
    </location>
</feature>
<evidence type="ECO:0000256" key="3">
    <source>
        <dbReference type="ARBA" id="ARBA00022692"/>
    </source>
</evidence>
<evidence type="ECO:0000256" key="5">
    <source>
        <dbReference type="ARBA" id="ARBA00023136"/>
    </source>
</evidence>
<keyword evidence="5 7" id="KW-0472">Membrane</keyword>
<gene>
    <name evidence="8" type="ORF">B5766_06100</name>
</gene>
<comment type="similarity">
    <text evidence="2 6">Belongs to the ABC-3 integral membrane protein family.</text>
</comment>
<feature type="transmembrane region" description="Helical" evidence="7">
    <location>
        <begin position="190"/>
        <end position="218"/>
    </location>
</feature>
<dbReference type="GO" id="GO:0043190">
    <property type="term" value="C:ATP-binding cassette (ABC) transporter complex"/>
    <property type="evidence" value="ECO:0007669"/>
    <property type="project" value="InterPro"/>
</dbReference>
<dbReference type="Pfam" id="PF00950">
    <property type="entry name" value="ABC-3"/>
    <property type="match status" value="1"/>
</dbReference>
<evidence type="ECO:0000256" key="6">
    <source>
        <dbReference type="RuleBase" id="RU003943"/>
    </source>
</evidence>
<organism evidence="8 9">
    <name type="scientific">Candidatus Lumbricidiphila eiseniae</name>
    <dbReference type="NCBI Taxonomy" id="1969409"/>
    <lineage>
        <taxon>Bacteria</taxon>
        <taxon>Bacillati</taxon>
        <taxon>Actinomycetota</taxon>
        <taxon>Actinomycetes</taxon>
        <taxon>Micrococcales</taxon>
        <taxon>Microbacteriaceae</taxon>
        <taxon>Candidatus Lumbricidiphila</taxon>
    </lineage>
</organism>
<dbReference type="PANTHER" id="PTHR30477:SF13">
    <property type="entry name" value="IRON TRANSPORT SYSTEM MEMBRANE PROTEIN HI_0360-RELATED"/>
    <property type="match status" value="1"/>
</dbReference>
<sequence length="294" mass="29560">MTRSVAMTIIDVLFGVFAAPFLGRALLVLCALSVAAGVIGVLTSLRGLEFMSDGLSHAVFPGLALGLAVGGMAGVLPGAVIAALVAAVVLTILNLSRTPSDSSIAIVLTATFSVGVIIVSRGGGALQLGHLEGLLFGRILTIAPSDVAPLIVVTTTATAAILITLKQQIFRAADPLGSRAIGFSALGTDLTLTVAIALVVVAAAATIGSLLVLAFLLVPGAAARLITSRLWLLFPTAVGFALLASWLGLAAGAEASMNGWDIPAGATVALVFVSGYLLTVLGSVLVRCRRTGRA</sequence>
<feature type="transmembrane region" description="Helical" evidence="7">
    <location>
        <begin position="12"/>
        <end position="42"/>
    </location>
</feature>
<dbReference type="PANTHER" id="PTHR30477">
    <property type="entry name" value="ABC-TRANSPORTER METAL-BINDING PROTEIN"/>
    <property type="match status" value="1"/>
</dbReference>
<evidence type="ECO:0008006" key="10">
    <source>
        <dbReference type="Google" id="ProtNLM"/>
    </source>
</evidence>
<dbReference type="Gene3D" id="1.10.3470.10">
    <property type="entry name" value="ABC transporter involved in vitamin B12 uptake, BtuC"/>
    <property type="match status" value="1"/>
</dbReference>
<comment type="caution">
    <text evidence="8">The sequence shown here is derived from an EMBL/GenBank/DDBJ whole genome shotgun (WGS) entry which is preliminary data.</text>
</comment>
<dbReference type="InterPro" id="IPR001626">
    <property type="entry name" value="ABC_TroCD"/>
</dbReference>
<dbReference type="GO" id="GO:0010043">
    <property type="term" value="P:response to zinc ion"/>
    <property type="evidence" value="ECO:0007669"/>
    <property type="project" value="TreeGrafter"/>
</dbReference>
<evidence type="ECO:0000313" key="8">
    <source>
        <dbReference type="EMBL" id="PDQ35395.1"/>
    </source>
</evidence>
<evidence type="ECO:0000256" key="1">
    <source>
        <dbReference type="ARBA" id="ARBA00004141"/>
    </source>
</evidence>
<keyword evidence="6" id="KW-0813">Transport</keyword>
<dbReference type="EMBL" id="NAEP01000034">
    <property type="protein sequence ID" value="PDQ35395.1"/>
    <property type="molecule type" value="Genomic_DNA"/>
</dbReference>
<evidence type="ECO:0000256" key="7">
    <source>
        <dbReference type="SAM" id="Phobius"/>
    </source>
</evidence>
<dbReference type="SUPFAM" id="SSF81345">
    <property type="entry name" value="ABC transporter involved in vitamin B12 uptake, BtuC"/>
    <property type="match status" value="1"/>
</dbReference>
<feature type="transmembrane region" description="Helical" evidence="7">
    <location>
        <begin position="147"/>
        <end position="170"/>
    </location>
</feature>
<comment type="subcellular location">
    <subcellularLocation>
        <location evidence="6">Cell membrane</location>
        <topology evidence="6">Multi-pass membrane protein</topology>
    </subcellularLocation>
    <subcellularLocation>
        <location evidence="1">Membrane</location>
        <topology evidence="1">Multi-pass membrane protein</topology>
    </subcellularLocation>
</comment>